<comment type="catalytic activity">
    <reaction evidence="12">
        <text>cholesterol(in) = cholesterol(out)</text>
        <dbReference type="Rhea" id="RHEA:39747"/>
        <dbReference type="ChEBI" id="CHEBI:16113"/>
    </reaction>
</comment>
<evidence type="ECO:0000256" key="2">
    <source>
        <dbReference type="ARBA" id="ARBA00005585"/>
    </source>
</evidence>
<accession>A0A7J7JZY0</accession>
<keyword evidence="8" id="KW-0443">Lipid metabolism</keyword>
<evidence type="ECO:0000256" key="5">
    <source>
        <dbReference type="ARBA" id="ARBA00022729"/>
    </source>
</evidence>
<evidence type="ECO:0000256" key="12">
    <source>
        <dbReference type="ARBA" id="ARBA00034049"/>
    </source>
</evidence>
<dbReference type="GO" id="GO:0015485">
    <property type="term" value="F:cholesterol binding"/>
    <property type="evidence" value="ECO:0007669"/>
    <property type="project" value="TreeGrafter"/>
</dbReference>
<dbReference type="Gene3D" id="1.20.1640.10">
    <property type="entry name" value="Multidrug efflux transporter AcrB transmembrane domain"/>
    <property type="match status" value="2"/>
</dbReference>
<dbReference type="InterPro" id="IPR053956">
    <property type="entry name" value="NPC1_MLD"/>
</dbReference>
<dbReference type="OrthoDB" id="6510177at2759"/>
<feature type="transmembrane region" description="Helical" evidence="13">
    <location>
        <begin position="1189"/>
        <end position="1212"/>
    </location>
</feature>
<feature type="transmembrane region" description="Helical" evidence="13">
    <location>
        <begin position="761"/>
        <end position="782"/>
    </location>
</feature>
<dbReference type="Pfam" id="PF12349">
    <property type="entry name" value="Sterol-sensing"/>
    <property type="match status" value="1"/>
</dbReference>
<dbReference type="Pfam" id="PF16414">
    <property type="entry name" value="NPC1_N"/>
    <property type="match status" value="1"/>
</dbReference>
<comment type="subcellular location">
    <subcellularLocation>
        <location evidence="1">Endomembrane system</location>
        <topology evidence="1">Multi-pass membrane protein</topology>
    </subcellularLocation>
</comment>
<keyword evidence="7" id="KW-0445">Lipid transport</keyword>
<evidence type="ECO:0000256" key="10">
    <source>
        <dbReference type="ARBA" id="ARBA00023157"/>
    </source>
</evidence>
<dbReference type="InterPro" id="IPR000731">
    <property type="entry name" value="SSD"/>
</dbReference>
<keyword evidence="9 13" id="KW-0472">Membrane</keyword>
<dbReference type="GO" id="GO:0006629">
    <property type="term" value="P:lipid metabolic process"/>
    <property type="evidence" value="ECO:0007669"/>
    <property type="project" value="UniProtKB-KW"/>
</dbReference>
<evidence type="ECO:0000259" key="15">
    <source>
        <dbReference type="PROSITE" id="PS50156"/>
    </source>
</evidence>
<feature type="transmembrane region" description="Helical" evidence="13">
    <location>
        <begin position="278"/>
        <end position="302"/>
    </location>
</feature>
<sequence length="1239" mass="136957">MKITHTLLAAPILVLLSLLVQVQADCVWYGECFNSDNNVNCLYEGPPLNMNNDTALSILKNYCPTLFDHSDDPPLCCDSHQVSTFANNMGAPKQFLSRCPSCYQNFLDLFCYTTCYPNASTFMTPLTNISYTGPSPLNSTESVGSVAVVLSSNFANGLFESCKDVQFPSNNQKAIDLLCGTGSDGVCTPQVWLDFLGHGSNSPFPMYYNISDTPIVWQSYRKVNVSLTPLNETSYLCSSSPDPSKPSCSCQDCAAMCPPHKDVVPHPVEWEILSIEGMVFVAGSILVGFVILFGSCQIWYYVHKKDSFGLEHEVRTTLGNGSSRSHAASQSRGGNILEKIGLKWEQVLESAFSWWGRVAARHPIKVIAISFIICGILTFGIYFAKVITDPVELWSAPTSVTRSNKNYFDSTFNPFYRTEQLIIRFDPKKWKSSMHEDPYPAITYTNISGGFQLNFLKELLYLQNNISALRADMGNNETVGLEDICYQPLYPDNKNCVINSVLQYFQNNETTLERKVTDFFNTLADYVDHIKSCTGYLHIAACCRDPSQTIDSTKLASSCLAEFGGPVSPWVALGGYSGNNYLQATAHVLTFTVNNYHNPDDPQLAKAKAWEKEYLTFVKRFVREEAEEKGMMIAYSAERSIEDELARASKSDVATIAISYLAMFLYIACALGDWLPCCTPQVLVQQKFSLGMCGVLVVLLSVGSSIGINSYMGFSLTLIILEVVPFLVLAVGTDNIFILVNALGRDQRAVSETREEQIGRVLGKIGPSMLLTSLTEVCAFFLGGLTEMPAVKTFAFYSAFAVLFDFLLQITCFVSIISLDMKRSEQHRVDVACCVKITPPRYSEKSEGILYAFFKNFYSPGLDYSVRQQQNMVCGSAGCPYDSLAGQIYQAAGEPNGTYIAHPASAWIDDYFSWLAPAASGLACCRYAVDGNGTKTFCSSSDTTTPGCKSCNVSFDKGRPKPEDFKEYLDWYLHDNPTAACSKGGHAAYGDAVKLSGSGSETKVGASYYMTYHTVLQKDADYINALNFSLGLAKDMERTIQHNCTQCHNIEYLTVATQTWQNLLICMAAVFVVTFLLLGFDIWSAVIAVVTISMIVNSMFGLMYLWDISLNAVSLVNLVMTVGISVEFCSHIIRSFAVSPLKTRVERARHALSTMGSSVLNGITFTKIVGIVVLAFADSQIFVVFYFRMYVGIVSFGLLHGLVFLPVLLSFVGPPVNKERLAHKDREDRQQLISNGDLF</sequence>
<dbReference type="InterPro" id="IPR053958">
    <property type="entry name" value="HMGCR/SNAP/NPC1-like_SSD"/>
</dbReference>
<dbReference type="GO" id="GO:0042632">
    <property type="term" value="P:cholesterol homeostasis"/>
    <property type="evidence" value="ECO:0007669"/>
    <property type="project" value="TreeGrafter"/>
</dbReference>
<evidence type="ECO:0000313" key="16">
    <source>
        <dbReference type="EMBL" id="KAF6030906.1"/>
    </source>
</evidence>
<keyword evidence="6 13" id="KW-1133">Transmembrane helix</keyword>
<organism evidence="16 17">
    <name type="scientific">Bugula neritina</name>
    <name type="common">Brown bryozoan</name>
    <name type="synonym">Sertularia neritina</name>
    <dbReference type="NCBI Taxonomy" id="10212"/>
    <lineage>
        <taxon>Eukaryota</taxon>
        <taxon>Metazoa</taxon>
        <taxon>Spiralia</taxon>
        <taxon>Lophotrochozoa</taxon>
        <taxon>Bryozoa</taxon>
        <taxon>Gymnolaemata</taxon>
        <taxon>Cheilostomatida</taxon>
        <taxon>Flustrina</taxon>
        <taxon>Buguloidea</taxon>
        <taxon>Bugulidae</taxon>
        <taxon>Bugula</taxon>
    </lineage>
</organism>
<dbReference type="SUPFAM" id="SSF82866">
    <property type="entry name" value="Multidrug efflux transporter AcrB transmembrane domain"/>
    <property type="match status" value="2"/>
</dbReference>
<evidence type="ECO:0000256" key="8">
    <source>
        <dbReference type="ARBA" id="ARBA00023098"/>
    </source>
</evidence>
<dbReference type="GO" id="GO:0012505">
    <property type="term" value="C:endomembrane system"/>
    <property type="evidence" value="ECO:0007669"/>
    <property type="project" value="UniProtKB-SubCell"/>
</dbReference>
<evidence type="ECO:0000256" key="7">
    <source>
        <dbReference type="ARBA" id="ARBA00023055"/>
    </source>
</evidence>
<dbReference type="PANTHER" id="PTHR45727:SF2">
    <property type="entry name" value="NPC INTRACELLULAR CHOLESTEROL TRANSPORTER 1"/>
    <property type="match status" value="1"/>
</dbReference>
<reference evidence="16" key="1">
    <citation type="submission" date="2020-06" db="EMBL/GenBank/DDBJ databases">
        <title>Draft genome of Bugula neritina, a colonial animal packing powerful symbionts and potential medicines.</title>
        <authorList>
            <person name="Rayko M."/>
        </authorList>
    </citation>
    <scope>NUCLEOTIDE SEQUENCE [LARGE SCALE GENOMIC DNA]</scope>
    <source>
        <strain evidence="16">Kwan_BN1</strain>
    </source>
</reference>
<dbReference type="EMBL" id="VXIV02001658">
    <property type="protein sequence ID" value="KAF6030906.1"/>
    <property type="molecule type" value="Genomic_DNA"/>
</dbReference>
<dbReference type="GO" id="GO:0005886">
    <property type="term" value="C:plasma membrane"/>
    <property type="evidence" value="ECO:0007669"/>
    <property type="project" value="TreeGrafter"/>
</dbReference>
<gene>
    <name evidence="16" type="ORF">EB796_010792</name>
</gene>
<keyword evidence="4 13" id="KW-0812">Transmembrane</keyword>
<dbReference type="Pfam" id="PF22314">
    <property type="entry name" value="NPC1_MLD"/>
    <property type="match status" value="1"/>
</dbReference>
<dbReference type="PANTHER" id="PTHR45727">
    <property type="entry name" value="NPC INTRACELLULAR CHOLESTEROL TRANSPORTER 1"/>
    <property type="match status" value="1"/>
</dbReference>
<evidence type="ECO:0000256" key="11">
    <source>
        <dbReference type="ARBA" id="ARBA00023180"/>
    </source>
</evidence>
<feature type="signal peptide" evidence="14">
    <location>
        <begin position="1"/>
        <end position="24"/>
    </location>
</feature>
<dbReference type="Proteomes" id="UP000593567">
    <property type="component" value="Unassembled WGS sequence"/>
</dbReference>
<dbReference type="GO" id="GO:0030299">
    <property type="term" value="P:intestinal cholesterol absorption"/>
    <property type="evidence" value="ECO:0007669"/>
    <property type="project" value="TreeGrafter"/>
</dbReference>
<feature type="transmembrane region" description="Helical" evidence="13">
    <location>
        <begin position="1063"/>
        <end position="1096"/>
    </location>
</feature>
<keyword evidence="5 14" id="KW-0732">Signal</keyword>
<keyword evidence="17" id="KW-1185">Reference proteome</keyword>
<feature type="transmembrane region" description="Helical" evidence="13">
    <location>
        <begin position="688"/>
        <end position="708"/>
    </location>
</feature>
<keyword evidence="11" id="KW-0325">Glycoprotein</keyword>
<evidence type="ECO:0000256" key="3">
    <source>
        <dbReference type="ARBA" id="ARBA00022448"/>
    </source>
</evidence>
<comment type="caution">
    <text evidence="16">The sequence shown here is derived from an EMBL/GenBank/DDBJ whole genome shotgun (WGS) entry which is preliminary data.</text>
</comment>
<dbReference type="GO" id="GO:0015918">
    <property type="term" value="P:sterol transport"/>
    <property type="evidence" value="ECO:0007669"/>
    <property type="project" value="TreeGrafter"/>
</dbReference>
<dbReference type="PROSITE" id="PS50156">
    <property type="entry name" value="SSD"/>
    <property type="match status" value="1"/>
</dbReference>
<feature type="transmembrane region" description="Helical" evidence="13">
    <location>
        <begin position="1151"/>
        <end position="1177"/>
    </location>
</feature>
<feature type="transmembrane region" description="Helical" evidence="13">
    <location>
        <begin position="1108"/>
        <end position="1130"/>
    </location>
</feature>
<dbReference type="FunFam" id="1.20.1640.10:FF:000008">
    <property type="entry name" value="NPC intracellular cholesterol transporter 1"/>
    <property type="match status" value="1"/>
</dbReference>
<feature type="chain" id="PRO_5029718721" evidence="14">
    <location>
        <begin position="25"/>
        <end position="1239"/>
    </location>
</feature>
<feature type="domain" description="SSD" evidence="15">
    <location>
        <begin position="652"/>
        <end position="819"/>
    </location>
</feature>
<keyword evidence="10" id="KW-1015">Disulfide bond</keyword>
<keyword evidence="3" id="KW-0813">Transport</keyword>
<evidence type="ECO:0000256" key="4">
    <source>
        <dbReference type="ARBA" id="ARBA00022692"/>
    </source>
</evidence>
<feature type="transmembrane region" description="Helical" evidence="13">
    <location>
        <begin position="657"/>
        <end position="676"/>
    </location>
</feature>
<evidence type="ECO:0000256" key="9">
    <source>
        <dbReference type="ARBA" id="ARBA00023136"/>
    </source>
</evidence>
<evidence type="ECO:0000256" key="6">
    <source>
        <dbReference type="ARBA" id="ARBA00022989"/>
    </source>
</evidence>
<protein>
    <submittedName>
        <fullName evidence="16">NPC1</fullName>
    </submittedName>
</protein>
<proteinExistence type="inferred from homology"/>
<evidence type="ECO:0000256" key="14">
    <source>
        <dbReference type="SAM" id="SignalP"/>
    </source>
</evidence>
<evidence type="ECO:0000256" key="1">
    <source>
        <dbReference type="ARBA" id="ARBA00004127"/>
    </source>
</evidence>
<feature type="transmembrane region" description="Helical" evidence="13">
    <location>
        <begin position="794"/>
        <end position="819"/>
    </location>
</feature>
<dbReference type="AlphaFoldDB" id="A0A7J7JZY0"/>
<feature type="transmembrane region" description="Helical" evidence="13">
    <location>
        <begin position="714"/>
        <end position="740"/>
    </location>
</feature>
<evidence type="ECO:0000256" key="13">
    <source>
        <dbReference type="SAM" id="Phobius"/>
    </source>
</evidence>
<name>A0A7J7JZY0_BUGNE</name>
<dbReference type="InterPro" id="IPR032190">
    <property type="entry name" value="NPC1_N"/>
</dbReference>
<evidence type="ECO:0000313" key="17">
    <source>
        <dbReference type="Proteomes" id="UP000593567"/>
    </source>
</evidence>
<comment type="similarity">
    <text evidence="2">Belongs to the patched family.</text>
</comment>
<feature type="transmembrane region" description="Helical" evidence="13">
    <location>
        <begin position="366"/>
        <end position="384"/>
    </location>
</feature>